<organism evidence="1 2">
    <name type="scientific">Neoarthrinium moseri</name>
    <dbReference type="NCBI Taxonomy" id="1658444"/>
    <lineage>
        <taxon>Eukaryota</taxon>
        <taxon>Fungi</taxon>
        <taxon>Dikarya</taxon>
        <taxon>Ascomycota</taxon>
        <taxon>Pezizomycotina</taxon>
        <taxon>Sordariomycetes</taxon>
        <taxon>Xylariomycetidae</taxon>
        <taxon>Amphisphaeriales</taxon>
        <taxon>Apiosporaceae</taxon>
        <taxon>Neoarthrinium</taxon>
    </lineage>
</organism>
<keyword evidence="2" id="KW-1185">Reference proteome</keyword>
<dbReference type="AlphaFoldDB" id="A0A9P9WF41"/>
<evidence type="ECO:0000313" key="1">
    <source>
        <dbReference type="EMBL" id="KAI1860132.1"/>
    </source>
</evidence>
<gene>
    <name evidence="1" type="ORF">JX265_010056</name>
</gene>
<evidence type="ECO:0000313" key="2">
    <source>
        <dbReference type="Proteomes" id="UP000829685"/>
    </source>
</evidence>
<protein>
    <submittedName>
        <fullName evidence="1">Uncharacterized protein</fullName>
    </submittedName>
</protein>
<accession>A0A9P9WF41</accession>
<reference evidence="1" key="1">
    <citation type="submission" date="2021-03" db="EMBL/GenBank/DDBJ databases">
        <title>Revisited historic fungal species revealed as producer of novel bioactive compounds through whole genome sequencing and comparative genomics.</title>
        <authorList>
            <person name="Vignolle G.A."/>
            <person name="Hochenegger N."/>
            <person name="Mach R.L."/>
            <person name="Mach-Aigner A.R."/>
            <person name="Javad Rahimi M."/>
            <person name="Salim K.A."/>
            <person name="Chan C.M."/>
            <person name="Lim L.B.L."/>
            <person name="Cai F."/>
            <person name="Druzhinina I.S."/>
            <person name="U'Ren J.M."/>
            <person name="Derntl C."/>
        </authorList>
    </citation>
    <scope>NUCLEOTIDE SEQUENCE</scope>
    <source>
        <strain evidence="1">TUCIM 5799</strain>
    </source>
</reference>
<dbReference type="EMBL" id="JAFIMR010000032">
    <property type="protein sequence ID" value="KAI1860132.1"/>
    <property type="molecule type" value="Genomic_DNA"/>
</dbReference>
<dbReference type="Proteomes" id="UP000829685">
    <property type="component" value="Unassembled WGS sequence"/>
</dbReference>
<comment type="caution">
    <text evidence="1">The sequence shown here is derived from an EMBL/GenBank/DDBJ whole genome shotgun (WGS) entry which is preliminary data.</text>
</comment>
<proteinExistence type="predicted"/>
<sequence>MIVVIPAGRLLGIACSFRRIAAGIDVASSGSDDLYSTNLSFAGGLSQRQGPDVPLLRPHVPDSNLLLTQFLHKLQKPQVQKPGDLEWAGITGPIAHQEQSSVELVATNSLFSLYDIIIGTLRCRRAFVGQH</sequence>
<name>A0A9P9WF41_9PEZI</name>